<evidence type="ECO:0000313" key="4">
    <source>
        <dbReference type="Proteomes" id="UP000479000"/>
    </source>
</evidence>
<name>A0A6H5HDP1_9HEMI</name>
<dbReference type="AlphaFoldDB" id="A0A6H5HDP1"/>
<dbReference type="InterPro" id="IPR045197">
    <property type="entry name" value="NUP210-like"/>
</dbReference>
<dbReference type="Pfam" id="PF24902">
    <property type="entry name" value="Ig_NUP210_9th"/>
    <property type="match status" value="1"/>
</dbReference>
<protein>
    <recommendedName>
        <fullName evidence="5">BIG2 domain-containing protein</fullName>
    </recommendedName>
</protein>
<evidence type="ECO:0000259" key="2">
    <source>
        <dbReference type="Pfam" id="PF26181"/>
    </source>
</evidence>
<evidence type="ECO:0000259" key="1">
    <source>
        <dbReference type="Pfam" id="PF24902"/>
    </source>
</evidence>
<reference evidence="3 4" key="1">
    <citation type="submission" date="2020-02" db="EMBL/GenBank/DDBJ databases">
        <authorList>
            <person name="Ferguson B K."/>
        </authorList>
    </citation>
    <scope>NUCLEOTIDE SEQUENCE [LARGE SCALE GENOMIC DNA]</scope>
</reference>
<dbReference type="GO" id="GO:0005643">
    <property type="term" value="C:nuclear pore"/>
    <property type="evidence" value="ECO:0007669"/>
    <property type="project" value="TreeGrafter"/>
</dbReference>
<dbReference type="Pfam" id="PF26182">
    <property type="entry name" value="Ig_NUP210_5th"/>
    <property type="match status" value="1"/>
</dbReference>
<feature type="domain" description="NUP210 Ig-like" evidence="1">
    <location>
        <begin position="537"/>
        <end position="608"/>
    </location>
</feature>
<dbReference type="PANTHER" id="PTHR23019:SF0">
    <property type="entry name" value="NUCLEAR PORE MEMBRANE GLYCOPROTEIN 210"/>
    <property type="match status" value="1"/>
</dbReference>
<dbReference type="InterPro" id="IPR058779">
    <property type="entry name" value="Ig_NUP210_13th"/>
</dbReference>
<dbReference type="Pfam" id="PF26181">
    <property type="entry name" value="Ig_NUP210_13th"/>
    <property type="match status" value="1"/>
</dbReference>
<organism evidence="3 4">
    <name type="scientific">Nesidiocoris tenuis</name>
    <dbReference type="NCBI Taxonomy" id="355587"/>
    <lineage>
        <taxon>Eukaryota</taxon>
        <taxon>Metazoa</taxon>
        <taxon>Ecdysozoa</taxon>
        <taxon>Arthropoda</taxon>
        <taxon>Hexapoda</taxon>
        <taxon>Insecta</taxon>
        <taxon>Pterygota</taxon>
        <taxon>Neoptera</taxon>
        <taxon>Paraneoptera</taxon>
        <taxon>Hemiptera</taxon>
        <taxon>Heteroptera</taxon>
        <taxon>Panheteroptera</taxon>
        <taxon>Cimicomorpha</taxon>
        <taxon>Miridae</taxon>
        <taxon>Dicyphina</taxon>
        <taxon>Nesidiocoris</taxon>
    </lineage>
</organism>
<dbReference type="InterPro" id="IPR008964">
    <property type="entry name" value="Invasin/intimin_cell_adhesion"/>
</dbReference>
<dbReference type="Pfam" id="PF26184">
    <property type="entry name" value="Ig_NUP210_8th"/>
    <property type="match status" value="1"/>
</dbReference>
<proteinExistence type="predicted"/>
<keyword evidence="4" id="KW-1185">Reference proteome</keyword>
<dbReference type="PANTHER" id="PTHR23019">
    <property type="entry name" value="NUCLEAR PORE MEMBRANE GLYCOPROTEIN GP210-RELATED"/>
    <property type="match status" value="1"/>
</dbReference>
<dbReference type="InterPro" id="IPR056899">
    <property type="entry name" value="Ig_NUP210_9th"/>
</dbReference>
<dbReference type="Proteomes" id="UP000479000">
    <property type="component" value="Unassembled WGS sequence"/>
</dbReference>
<dbReference type="SUPFAM" id="SSF49373">
    <property type="entry name" value="Invasin/intimin cell-adhesion fragments"/>
    <property type="match status" value="1"/>
</dbReference>
<gene>
    <name evidence="3" type="ORF">NTEN_LOCUS19170</name>
</gene>
<sequence length="1069" mass="117361">MLIVIFSFCESQLFPTPPLQERQGRVVELEMSMLRFSLSSENPAIASVEGNAVIGHSYGTVKIILHDKSAPDAASELYSMSSITVSLPYYLTLTMSPYNNWMLLSQQQATIIVDVFDNFRPRFRAVGGDGSFSWHTSNVTVAGVTETGIAHILGPGSTLVYTCAATDPNCYAKATAELFVLEPTHIEIEHNIHEAVVGQPIHLYVGLSSHVVGPDGRIVKYRINDCQHLPFRVGIHDSFAHNFNNTVKPLGSACATLEVVGSLAERSQVTVSLKTSISDLKATSVVAAYDPLVPLHPRPGKAAVLALATSRYIVFSNGPSMTLGNVFSAVTVDERIIRFEPHLTRQPFYVYSISCIRHGETTFNLTLTTNPLIPNCKGIQLEASVDINCAYPSHMMLQSFKDSSCPAKLTENMYTRHFGAVKMKVVLSDHIGRVFDNATSLKFDWSVERKEMAYFEEPSTVNLDEEDHDSFVLPLDHFKFVNTRNVSGTLVVGGKVIGYRKEILDKMNVHPPRDQTSAVSSFLEATNIINIVNQTVVEPRTVSVVNHPNNVVTLLISNGSGYYDFDIRPKSVASFTYDRPRLSIVPLLEGQGMLSIRDLCVPGIPTVAVINVLKVALLKVEIPEKVLLKDVFTATVRLMDGNEKFLPFTSVDSSELEIPAIFGKGDVLKIESWDSSPKKPRHGDVQAESDSNRRDYGRLQVLGNLQSSDERSGRSSLTASAMGPQGQVYSKDTIEVHVVLLTGVRITAPISRLGVQNTMPLWASGVPNSLSPFILGSVTPPLIFKWSVSPSNVAQLKDPLQDANLEVRNEDRLSVRLRGLKSGHAQVQLSVSGRNQDRSPFVFNSTLDIEVFDHLQWTKPWAGPLPLIVAPKTDFQIETNIVAESSVRLSAVTVPDQDSLGFSSTPVLEVTDTGLVTTNTKSGSYACEITALTGPSLNTSTIDSDISLRVDHVPNSSSSPSGITSSLTLNFAPAFHTIVTRLFFNRERTSSWLVVVGTRKVLDNLQVESDSGLINIGVMKQRADSNLYEVSLDKYFWSRSYSLIPSSDIFVIIYSPLLKQTLKNLTRAG</sequence>
<evidence type="ECO:0000313" key="3">
    <source>
        <dbReference type="EMBL" id="CAB0014762.1"/>
    </source>
</evidence>
<feature type="domain" description="NUP210 Ig-like" evidence="2">
    <location>
        <begin position="741"/>
        <end position="851"/>
    </location>
</feature>
<evidence type="ECO:0008006" key="5">
    <source>
        <dbReference type="Google" id="ProtNLM"/>
    </source>
</evidence>
<dbReference type="EMBL" id="CADCXU010028207">
    <property type="protein sequence ID" value="CAB0014762.1"/>
    <property type="molecule type" value="Genomic_DNA"/>
</dbReference>
<dbReference type="OrthoDB" id="361283at2759"/>
<accession>A0A6H5HDP1</accession>